<evidence type="ECO:0000256" key="4">
    <source>
        <dbReference type="ARBA" id="ARBA00032976"/>
    </source>
</evidence>
<dbReference type="Gene3D" id="3.20.20.370">
    <property type="entry name" value="Glycoside hydrolase/deacetylase"/>
    <property type="match status" value="1"/>
</dbReference>
<name>A0A317PDJ3_9HYPH</name>
<dbReference type="InterPro" id="IPR002509">
    <property type="entry name" value="NODB_dom"/>
</dbReference>
<dbReference type="AlphaFoldDB" id="A0A317PDJ3"/>
<evidence type="ECO:0000256" key="2">
    <source>
        <dbReference type="ARBA" id="ARBA00010973"/>
    </source>
</evidence>
<dbReference type="CDD" id="cd10938">
    <property type="entry name" value="CE4_HpPgdA_like"/>
    <property type="match status" value="1"/>
</dbReference>
<accession>A0A317PDJ3</accession>
<dbReference type="PANTHER" id="PTHR47561">
    <property type="entry name" value="POLYSACCHARIDE DEACETYLASE FAMILY PROTEIN (AFU_ORTHOLOGUE AFUA_6G05030)"/>
    <property type="match status" value="1"/>
</dbReference>
<dbReference type="PANTHER" id="PTHR47561:SF1">
    <property type="entry name" value="POLYSACCHARIDE DEACETYLASE FAMILY PROTEIN (AFU_ORTHOLOGUE AFUA_6G05030)"/>
    <property type="match status" value="1"/>
</dbReference>
<evidence type="ECO:0000313" key="7">
    <source>
        <dbReference type="Proteomes" id="UP000246352"/>
    </source>
</evidence>
<comment type="function">
    <text evidence="1">Is involved in generating a small heat-stable compound (Nod), an acylated oligomer of N-acetylglucosamine, that stimulates mitosis in various plant protoplasts.</text>
</comment>
<comment type="similarity">
    <text evidence="2">Belongs to the polysaccharide deacetylase family.</text>
</comment>
<gene>
    <name evidence="6" type="ORF">DFR52_10931</name>
</gene>
<dbReference type="OrthoDB" id="9784220at2"/>
<dbReference type="InterPro" id="IPR011330">
    <property type="entry name" value="Glyco_hydro/deAcase_b/a-brl"/>
</dbReference>
<comment type="caution">
    <text evidence="6">The sequence shown here is derived from an EMBL/GenBank/DDBJ whole genome shotgun (WGS) entry which is preliminary data.</text>
</comment>
<dbReference type="PROSITE" id="PS51677">
    <property type="entry name" value="NODB"/>
    <property type="match status" value="1"/>
</dbReference>
<dbReference type="GO" id="GO:0005975">
    <property type="term" value="P:carbohydrate metabolic process"/>
    <property type="evidence" value="ECO:0007669"/>
    <property type="project" value="InterPro"/>
</dbReference>
<dbReference type="RefSeq" id="WP_110034459.1">
    <property type="nucleotide sequence ID" value="NZ_QGTR01000009.1"/>
</dbReference>
<evidence type="ECO:0000256" key="1">
    <source>
        <dbReference type="ARBA" id="ARBA00003236"/>
    </source>
</evidence>
<dbReference type="InterPro" id="IPR037950">
    <property type="entry name" value="PgdA-like"/>
</dbReference>
<keyword evidence="7" id="KW-1185">Reference proteome</keyword>
<evidence type="ECO:0000256" key="3">
    <source>
        <dbReference type="ARBA" id="ARBA00020071"/>
    </source>
</evidence>
<dbReference type="EMBL" id="QGTR01000009">
    <property type="protein sequence ID" value="PWV95636.1"/>
    <property type="molecule type" value="Genomic_DNA"/>
</dbReference>
<proteinExistence type="inferred from homology"/>
<evidence type="ECO:0000313" key="6">
    <source>
        <dbReference type="EMBL" id="PWV95636.1"/>
    </source>
</evidence>
<reference evidence="6 7" key="1">
    <citation type="submission" date="2018-05" db="EMBL/GenBank/DDBJ databases">
        <title>Genomic Encyclopedia of Type Strains, Phase IV (KMG-IV): sequencing the most valuable type-strain genomes for metagenomic binning, comparative biology and taxonomic classification.</title>
        <authorList>
            <person name="Goeker M."/>
        </authorList>
    </citation>
    <scope>NUCLEOTIDE SEQUENCE [LARGE SCALE GENOMIC DNA]</scope>
    <source>
        <strain evidence="6 7">DSM 16791</strain>
    </source>
</reference>
<sequence>MTDASPDKPWLWPEKAWRKSIGKVRAGRSLKPGIWKNGARMAVALSFDADHETIELRNGARSIGRMSQGEYGARAGMPRILSLLDRYAVPASVFMPAVAAMIHPEEVRTVVGAGHELAIHSWIHEFNSTLDEGTERDLALRAADALERVSGIRPVGMRTASWDFSPSTLKIAREMGLIYDSSLMADDEPYELLEDDQPTGIVEIPVEWIRDDAPYVNMDRMTGARPYGAPTMLLDIFRRELELAYEEGGLFQLTMHPHHIGHRSRIFILEEIIRLAQSKQDVWFTTHAELAAYCAAEAGLTTPQTPDFQS</sequence>
<dbReference type="Pfam" id="PF01522">
    <property type="entry name" value="Polysacc_deac_1"/>
    <property type="match status" value="1"/>
</dbReference>
<organism evidence="6 7">
    <name type="scientific">Hoeflea marina</name>
    <dbReference type="NCBI Taxonomy" id="274592"/>
    <lineage>
        <taxon>Bacteria</taxon>
        <taxon>Pseudomonadati</taxon>
        <taxon>Pseudomonadota</taxon>
        <taxon>Alphaproteobacteria</taxon>
        <taxon>Hyphomicrobiales</taxon>
        <taxon>Rhizobiaceae</taxon>
        <taxon>Hoeflea</taxon>
    </lineage>
</organism>
<protein>
    <recommendedName>
        <fullName evidence="3">Chitooligosaccharide deacetylase</fullName>
    </recommendedName>
    <alternativeName>
        <fullName evidence="4">Nodulation protein B</fullName>
    </alternativeName>
</protein>
<feature type="domain" description="NodB homology" evidence="5">
    <location>
        <begin position="61"/>
        <end position="285"/>
    </location>
</feature>
<dbReference type="SUPFAM" id="SSF88713">
    <property type="entry name" value="Glycoside hydrolase/deacetylase"/>
    <property type="match status" value="1"/>
</dbReference>
<evidence type="ECO:0000259" key="5">
    <source>
        <dbReference type="PROSITE" id="PS51677"/>
    </source>
</evidence>
<dbReference type="Proteomes" id="UP000246352">
    <property type="component" value="Unassembled WGS sequence"/>
</dbReference>
<dbReference type="GO" id="GO:0016810">
    <property type="term" value="F:hydrolase activity, acting on carbon-nitrogen (but not peptide) bonds"/>
    <property type="evidence" value="ECO:0007669"/>
    <property type="project" value="InterPro"/>
</dbReference>